<dbReference type="AlphaFoldDB" id="A0A3E0TNJ7"/>
<feature type="transmembrane region" description="Helical" evidence="1">
    <location>
        <begin position="228"/>
        <end position="248"/>
    </location>
</feature>
<feature type="transmembrane region" description="Helical" evidence="1">
    <location>
        <begin position="147"/>
        <end position="169"/>
    </location>
</feature>
<dbReference type="OrthoDB" id="9972621at2"/>
<feature type="transmembrane region" description="Helical" evidence="1">
    <location>
        <begin position="102"/>
        <end position="121"/>
    </location>
</feature>
<keyword evidence="1" id="KW-1133">Transmembrane helix</keyword>
<organism evidence="2 3">
    <name type="scientific">Thalassotalea euphylliae</name>
    <dbReference type="NCBI Taxonomy" id="1655234"/>
    <lineage>
        <taxon>Bacteria</taxon>
        <taxon>Pseudomonadati</taxon>
        <taxon>Pseudomonadota</taxon>
        <taxon>Gammaproteobacteria</taxon>
        <taxon>Alteromonadales</taxon>
        <taxon>Colwelliaceae</taxon>
        <taxon>Thalassotalea</taxon>
    </lineage>
</organism>
<reference evidence="2 3" key="1">
    <citation type="submission" date="2018-08" db="EMBL/GenBank/DDBJ databases">
        <title>Thalassotalea euphylliae genome.</title>
        <authorList>
            <person name="Summers S."/>
            <person name="Rice S.A."/>
            <person name="Freckelton M.L."/>
            <person name="Nedved B.T."/>
            <person name="Hadfield M.G."/>
        </authorList>
    </citation>
    <scope>NUCLEOTIDE SEQUENCE [LARGE SCALE GENOMIC DNA]</scope>
    <source>
        <strain evidence="2 3">H1</strain>
    </source>
</reference>
<feature type="transmembrane region" description="Helical" evidence="1">
    <location>
        <begin position="260"/>
        <end position="279"/>
    </location>
</feature>
<feature type="transmembrane region" description="Helical" evidence="1">
    <location>
        <begin position="6"/>
        <end position="23"/>
    </location>
</feature>
<keyword evidence="1" id="KW-0472">Membrane</keyword>
<proteinExistence type="predicted"/>
<evidence type="ECO:0000256" key="1">
    <source>
        <dbReference type="SAM" id="Phobius"/>
    </source>
</evidence>
<comment type="caution">
    <text evidence="2">The sequence shown here is derived from an EMBL/GenBank/DDBJ whole genome shotgun (WGS) entry which is preliminary data.</text>
</comment>
<accession>A0A3E0TNJ7</accession>
<evidence type="ECO:0000313" key="2">
    <source>
        <dbReference type="EMBL" id="REL25840.1"/>
    </source>
</evidence>
<keyword evidence="1" id="KW-0812">Transmembrane</keyword>
<feature type="transmembrane region" description="Helical" evidence="1">
    <location>
        <begin position="189"/>
        <end position="207"/>
    </location>
</feature>
<dbReference type="Proteomes" id="UP000256478">
    <property type="component" value="Unassembled WGS sequence"/>
</dbReference>
<name>A0A3E0TNJ7_9GAMM</name>
<dbReference type="RefSeq" id="WP_116006966.1">
    <property type="nucleotide sequence ID" value="NZ_QUOU01000001.1"/>
</dbReference>
<sequence length="291" mass="32437">MLISILFYVVVAVQLWLVSHHYARMAYRGLASLQASDQANTYSENNQASNKHLSNTSLGEQALAKALQRFKLSNQLVLALGVLGLSTILYREWALGIQPPNMFAALLFMAQLLPFGLMELAEKRHYQLVRQHTHQPKRSGSMTKRTLSTFVPVPLQLSALLGIFLAVAFDLNIHAQQVPLWLGFNEQAMQRSLTLIVTNALLFALVLKTIYSPKKDPHQAQLQHLNSVQFTAQSLFYLSIAMSCYFTLKSILVATSAEHLSASATACYAVIVAYASVGYRVRCKGQKDHEL</sequence>
<gene>
    <name evidence="2" type="ORF">DXX93_04200</name>
</gene>
<evidence type="ECO:0000313" key="3">
    <source>
        <dbReference type="Proteomes" id="UP000256478"/>
    </source>
</evidence>
<protein>
    <submittedName>
        <fullName evidence="2">Uncharacterized protein</fullName>
    </submittedName>
</protein>
<dbReference type="EMBL" id="QUOU01000001">
    <property type="protein sequence ID" value="REL25840.1"/>
    <property type="molecule type" value="Genomic_DNA"/>
</dbReference>
<feature type="transmembrane region" description="Helical" evidence="1">
    <location>
        <begin position="72"/>
        <end position="90"/>
    </location>
</feature>